<dbReference type="RefSeq" id="XP_064684458.1">
    <property type="nucleotide sequence ID" value="XM_064820538.1"/>
</dbReference>
<keyword evidence="7" id="KW-0695">RNA-directed DNA polymerase</keyword>
<dbReference type="FunFam" id="3.30.420.10:FF:000032">
    <property type="entry name" value="Retrovirus-related Pol polyprotein from transposon 297-like Protein"/>
    <property type="match status" value="1"/>
</dbReference>
<evidence type="ECO:0000256" key="7">
    <source>
        <dbReference type="ARBA" id="ARBA00022918"/>
    </source>
</evidence>
<dbReference type="EMBL" id="JASEJX010000038">
    <property type="protein sequence ID" value="KAK4509817.1"/>
    <property type="molecule type" value="Genomic_DNA"/>
</dbReference>
<dbReference type="Gene3D" id="3.30.70.270">
    <property type="match status" value="2"/>
</dbReference>
<accession>A0AAN7D3X0</accession>
<dbReference type="GO" id="GO:0016787">
    <property type="term" value="F:hydrolase activity"/>
    <property type="evidence" value="ECO:0007669"/>
    <property type="project" value="UniProtKB-KW"/>
</dbReference>
<dbReference type="InterPro" id="IPR041588">
    <property type="entry name" value="Integrase_H2C2"/>
</dbReference>
<dbReference type="GeneID" id="89944839"/>
<keyword evidence="6" id="KW-0378">Hydrolase</keyword>
<comment type="caution">
    <text evidence="11">The sequence shown here is derived from an EMBL/GenBank/DDBJ whole genome shotgun (WGS) entry which is preliminary data.</text>
</comment>
<dbReference type="FunFam" id="3.30.70.270:FF:000020">
    <property type="entry name" value="Transposon Tf2-6 polyprotein-like Protein"/>
    <property type="match status" value="1"/>
</dbReference>
<dbReference type="InterPro" id="IPR043502">
    <property type="entry name" value="DNA/RNA_pol_sf"/>
</dbReference>
<gene>
    <name evidence="13" type="ORF">ATC70_001137</name>
    <name evidence="11" type="ORF">ATC70_007121</name>
    <name evidence="14" type="ORF">ATC70_009712</name>
    <name evidence="12" type="ORF">ATC70_011378</name>
</gene>
<feature type="region of interest" description="Disordered" evidence="8">
    <location>
        <begin position="192"/>
        <end position="252"/>
    </location>
</feature>
<dbReference type="InterPro" id="IPR050951">
    <property type="entry name" value="Retrovirus_Pol_polyprotein"/>
</dbReference>
<dbReference type="EMBL" id="JASEJX010000013">
    <property type="protein sequence ID" value="KAK4517792.1"/>
    <property type="molecule type" value="Genomic_DNA"/>
</dbReference>
<dbReference type="GO" id="GO:0005634">
    <property type="term" value="C:nucleus"/>
    <property type="evidence" value="ECO:0007669"/>
    <property type="project" value="UniProtKB-ARBA"/>
</dbReference>
<dbReference type="InterPro" id="IPR012337">
    <property type="entry name" value="RNaseH-like_sf"/>
</dbReference>
<dbReference type="EC" id="2.7.7.49" evidence="1"/>
<dbReference type="SUPFAM" id="SSF50630">
    <property type="entry name" value="Acid proteases"/>
    <property type="match status" value="1"/>
</dbReference>
<evidence type="ECO:0000256" key="2">
    <source>
        <dbReference type="ARBA" id="ARBA00022679"/>
    </source>
</evidence>
<dbReference type="PANTHER" id="PTHR37984:SF5">
    <property type="entry name" value="PROTEIN NYNRIN-LIKE"/>
    <property type="match status" value="1"/>
</dbReference>
<dbReference type="SUPFAM" id="SSF53098">
    <property type="entry name" value="Ribonuclease H-like"/>
    <property type="match status" value="1"/>
</dbReference>
<evidence type="ECO:0000256" key="5">
    <source>
        <dbReference type="ARBA" id="ARBA00022759"/>
    </source>
</evidence>
<organism evidence="11 15">
    <name type="scientific">Mucor velutinosus</name>
    <dbReference type="NCBI Taxonomy" id="708070"/>
    <lineage>
        <taxon>Eukaryota</taxon>
        <taxon>Fungi</taxon>
        <taxon>Fungi incertae sedis</taxon>
        <taxon>Mucoromycota</taxon>
        <taxon>Mucoromycotina</taxon>
        <taxon>Mucoromycetes</taxon>
        <taxon>Mucorales</taxon>
        <taxon>Mucorineae</taxon>
        <taxon>Mucoraceae</taxon>
        <taxon>Mucor</taxon>
    </lineage>
</organism>
<dbReference type="InterPro" id="IPR000477">
    <property type="entry name" value="RT_dom"/>
</dbReference>
<dbReference type="InterPro" id="IPR036397">
    <property type="entry name" value="RNaseH_sf"/>
</dbReference>
<evidence type="ECO:0000313" key="12">
    <source>
        <dbReference type="EMBL" id="KAK4516406.1"/>
    </source>
</evidence>
<dbReference type="Pfam" id="PF00665">
    <property type="entry name" value="rve"/>
    <property type="match status" value="1"/>
</dbReference>
<dbReference type="EMBL" id="JASEJX010000014">
    <property type="protein sequence ID" value="KAK4516406.1"/>
    <property type="molecule type" value="Genomic_DNA"/>
</dbReference>
<proteinExistence type="predicted"/>
<evidence type="ECO:0000313" key="13">
    <source>
        <dbReference type="EMBL" id="KAK4517792.1"/>
    </source>
</evidence>
<dbReference type="Pfam" id="PF00078">
    <property type="entry name" value="RVT_1"/>
    <property type="match status" value="1"/>
</dbReference>
<dbReference type="Pfam" id="PF17917">
    <property type="entry name" value="RT_RNaseH"/>
    <property type="match status" value="1"/>
</dbReference>
<protein>
    <recommendedName>
        <fullName evidence="1">RNA-directed DNA polymerase</fullName>
        <ecNumber evidence="1">2.7.7.49</ecNumber>
    </recommendedName>
</protein>
<dbReference type="InterPro" id="IPR041373">
    <property type="entry name" value="RT_RNaseH"/>
</dbReference>
<dbReference type="Gene3D" id="2.40.70.10">
    <property type="entry name" value="Acid Proteases"/>
    <property type="match status" value="1"/>
</dbReference>
<dbReference type="Gene3D" id="3.10.10.10">
    <property type="entry name" value="HIV Type 1 Reverse Transcriptase, subunit A, domain 1"/>
    <property type="match status" value="1"/>
</dbReference>
<dbReference type="CDD" id="cd09274">
    <property type="entry name" value="RNase_HI_RT_Ty3"/>
    <property type="match status" value="1"/>
</dbReference>
<evidence type="ECO:0000256" key="1">
    <source>
        <dbReference type="ARBA" id="ARBA00012493"/>
    </source>
</evidence>
<dbReference type="Pfam" id="PF17921">
    <property type="entry name" value="Integrase_H2C2"/>
    <property type="match status" value="1"/>
</dbReference>
<dbReference type="FunFam" id="1.10.340.70:FF:000001">
    <property type="entry name" value="Retrovirus-related Pol polyprotein from transposon gypsy-like Protein"/>
    <property type="match status" value="1"/>
</dbReference>
<evidence type="ECO:0000313" key="11">
    <source>
        <dbReference type="EMBL" id="KAK4509817.1"/>
    </source>
</evidence>
<sequence>MADSNTKEFIQYMNLEKVKSIDMPRYELHSSLRTYIKEFELQANFVGIENMDICTVQLGRFMPPVIKNWLPTLPSSVRQNWANVTEQMLLQFGRPADEEYREFKSNLKRCQQPKQESIKLHSAKWKHLLSLLPDNHISDAHQISLFTQSLHDRGLRATLTAYVELAKVTTVQEVITKAIDFEHKARLNDNTDEQAHLSGSHTQSTMDDPMEVDYVNSSNSYKDKSTKRPFRNSKKSFNSKPRSRFPPDPVPRLYNKQGHPVCGHCFGEHRNYECPTQASSVHQTDTIEHPEDDSGLMELGSPVPLNHIRATSMHAIRTTQHDSFTPTTKIVIGDHTIHALWDTGSAITAMDYDTCVTLQLTIDNNQIISYTDVNNRTAQTMGITKLNLFGYETKFHVIRGLARQAIIGWDFMCRFQVNMNTKLKMFTLQTDNHLINLHYETTATRRCNIQLTDSQDARIQDVLQEFKELLRKDSDKPSVTTKMEFTIDTGDHPPIYIRPRHYHPDIQSKIDAKLSELERNGIVSKVNFTDWGFPVTAVPKPNGSLRICGNYVKLNAITKTIKYPFINLHHALQSLGNAKYFSKIDLLSGYFQIPIAAADKPKSALVTPNSTYVFNTMAMGMKNAPAHFQLLMDQVLGDMRYRTAIAYQDDTILFSDTFDNHVLQLRKLLTRLREANLTINIEKCQFGLNQINFLGFIVSDQGVHADMDKVTPITNLRAPTNIKEVERLLGMAGVYSKFISKYQVMVEPIRRLKIKDVPFAWESEQEHAFQELKRSLAALPYLKQPNFKLPFELHCDAATSAGIAVILCQRYDDTPYPLSFASRSVTKFEKNYSIRELEALAIIFGVKKFRMYLECNQFTVFTDHSSLQWLLNTDADKQPRLWRWCLFLQAYDFKVIYIPGKVNHAADTLSRAAIHAIASHHPDIDWAKEQRLDPMLRPYFNNTNVKYSKHKVVDGILYKVENKQHKTIATDMYIMVPSHLVANLISKHHDSKFAGHGGIAKTKASLVKAHLYWTNMTHDINAYIQKCQICQRIKGHVATKHNMTTTHGTAPFIKVAIDYFGPLPTSSAGHQYVLVVIDTFTKYVELYPTRSTASQELASIMYTQFILRHGVPNEIMCDNGNSLGSQFTQQVARYVDINIVYTPPYHPSSNGIVERFMKTLRTMILSYTDINQISTRWSSNLRIIRFVYNNMYHHSIKTSPFELVHGRTARTPLSTIIPEKLPDSYNEQDTPESHFAKQLQIKLQVTFEHVHKHLEKIYDNQKLTPQFEINDKVYIFNNRISTRNNPRKLQVDWIGPCTIQKVLSTTRYDVINDATGQKHKNTHVSFLKPSH</sequence>
<dbReference type="Proteomes" id="UP001304243">
    <property type="component" value="Unassembled WGS sequence"/>
</dbReference>
<dbReference type="Gene3D" id="1.10.340.70">
    <property type="match status" value="1"/>
</dbReference>
<dbReference type="InterPro" id="IPR021109">
    <property type="entry name" value="Peptidase_aspartic_dom_sf"/>
</dbReference>
<evidence type="ECO:0000256" key="4">
    <source>
        <dbReference type="ARBA" id="ARBA00022722"/>
    </source>
</evidence>
<dbReference type="CDD" id="cd01647">
    <property type="entry name" value="RT_LTR"/>
    <property type="match status" value="1"/>
</dbReference>
<dbReference type="EMBL" id="JASEJX010000012">
    <property type="protein sequence ID" value="KAK4519476.1"/>
    <property type="molecule type" value="Genomic_DNA"/>
</dbReference>
<evidence type="ECO:0000256" key="8">
    <source>
        <dbReference type="SAM" id="MobiDB-lite"/>
    </source>
</evidence>
<evidence type="ECO:0000259" key="10">
    <source>
        <dbReference type="PROSITE" id="PS50994"/>
    </source>
</evidence>
<name>A0AAN7D3X0_9FUNG</name>
<keyword evidence="5" id="KW-0255">Endonuclease</keyword>
<dbReference type="GO" id="GO:0003964">
    <property type="term" value="F:RNA-directed DNA polymerase activity"/>
    <property type="evidence" value="ECO:0007669"/>
    <property type="project" value="UniProtKB-KW"/>
</dbReference>
<feature type="compositionally biased region" description="Polar residues" evidence="8">
    <location>
        <begin position="197"/>
        <end position="206"/>
    </location>
</feature>
<evidence type="ECO:0000259" key="9">
    <source>
        <dbReference type="PROSITE" id="PS50878"/>
    </source>
</evidence>
<dbReference type="GO" id="GO:0015074">
    <property type="term" value="P:DNA integration"/>
    <property type="evidence" value="ECO:0007669"/>
    <property type="project" value="InterPro"/>
</dbReference>
<keyword evidence="3" id="KW-0548">Nucleotidyltransferase</keyword>
<evidence type="ECO:0000256" key="6">
    <source>
        <dbReference type="ARBA" id="ARBA00022801"/>
    </source>
</evidence>
<keyword evidence="15" id="KW-1185">Reference proteome</keyword>
<dbReference type="InterPro" id="IPR043128">
    <property type="entry name" value="Rev_trsase/Diguanyl_cyclase"/>
</dbReference>
<evidence type="ECO:0000313" key="14">
    <source>
        <dbReference type="EMBL" id="KAK4519476.1"/>
    </source>
</evidence>
<dbReference type="PANTHER" id="PTHR37984">
    <property type="entry name" value="PROTEIN CBG26694"/>
    <property type="match status" value="1"/>
</dbReference>
<dbReference type="PROSITE" id="PS50994">
    <property type="entry name" value="INTEGRASE"/>
    <property type="match status" value="1"/>
</dbReference>
<dbReference type="GO" id="GO:0003676">
    <property type="term" value="F:nucleic acid binding"/>
    <property type="evidence" value="ECO:0007669"/>
    <property type="project" value="InterPro"/>
</dbReference>
<feature type="domain" description="Reverse transcriptase" evidence="9">
    <location>
        <begin position="519"/>
        <end position="698"/>
    </location>
</feature>
<evidence type="ECO:0000256" key="3">
    <source>
        <dbReference type="ARBA" id="ARBA00022695"/>
    </source>
</evidence>
<dbReference type="GO" id="GO:0004519">
    <property type="term" value="F:endonuclease activity"/>
    <property type="evidence" value="ECO:0007669"/>
    <property type="project" value="UniProtKB-KW"/>
</dbReference>
<keyword evidence="2" id="KW-0808">Transferase</keyword>
<keyword evidence="4" id="KW-0540">Nuclease</keyword>
<evidence type="ECO:0000313" key="15">
    <source>
        <dbReference type="Proteomes" id="UP001304243"/>
    </source>
</evidence>
<dbReference type="CDD" id="cd00303">
    <property type="entry name" value="retropepsin_like"/>
    <property type="match status" value="1"/>
</dbReference>
<dbReference type="SUPFAM" id="SSF56672">
    <property type="entry name" value="DNA/RNA polymerases"/>
    <property type="match status" value="1"/>
</dbReference>
<reference evidence="11 15" key="1">
    <citation type="submission" date="2022-11" db="EMBL/GenBank/DDBJ databases">
        <title>Mucor velutinosus strain NIH1002 WGS.</title>
        <authorList>
            <person name="Subramanian P."/>
            <person name="Mullikin J.C."/>
            <person name="Segre J.A."/>
            <person name="Zelazny A.M."/>
        </authorList>
    </citation>
    <scope>NUCLEOTIDE SEQUENCE [LARGE SCALE GENOMIC DNA]</scope>
    <source>
        <strain evidence="11 15">NIH1002</strain>
    </source>
</reference>
<dbReference type="InterPro" id="IPR001584">
    <property type="entry name" value="Integrase_cat-core"/>
</dbReference>
<feature type="domain" description="Integrase catalytic" evidence="10">
    <location>
        <begin position="1047"/>
        <end position="1208"/>
    </location>
</feature>
<dbReference type="PROSITE" id="PS50878">
    <property type="entry name" value="RT_POL"/>
    <property type="match status" value="1"/>
</dbReference>
<dbReference type="Gene3D" id="3.30.420.10">
    <property type="entry name" value="Ribonuclease H-like superfamily/Ribonuclease H"/>
    <property type="match status" value="1"/>
</dbReference>